<organism evidence="2 3">
    <name type="scientific">Talaromyces proteolyticus</name>
    <dbReference type="NCBI Taxonomy" id="1131652"/>
    <lineage>
        <taxon>Eukaryota</taxon>
        <taxon>Fungi</taxon>
        <taxon>Dikarya</taxon>
        <taxon>Ascomycota</taxon>
        <taxon>Pezizomycotina</taxon>
        <taxon>Eurotiomycetes</taxon>
        <taxon>Eurotiomycetidae</taxon>
        <taxon>Eurotiales</taxon>
        <taxon>Trichocomaceae</taxon>
        <taxon>Talaromyces</taxon>
        <taxon>Talaromyces sect. Bacilispori</taxon>
    </lineage>
</organism>
<feature type="compositionally biased region" description="Basic and acidic residues" evidence="1">
    <location>
        <begin position="37"/>
        <end position="52"/>
    </location>
</feature>
<gene>
    <name evidence="2" type="ORF">BGW36DRAFT_383429</name>
</gene>
<evidence type="ECO:0000313" key="3">
    <source>
        <dbReference type="Proteomes" id="UP001201262"/>
    </source>
</evidence>
<comment type="caution">
    <text evidence="2">The sequence shown here is derived from an EMBL/GenBank/DDBJ whole genome shotgun (WGS) entry which is preliminary data.</text>
</comment>
<feature type="region of interest" description="Disordered" evidence="1">
    <location>
        <begin position="1"/>
        <end position="52"/>
    </location>
</feature>
<dbReference type="Proteomes" id="UP001201262">
    <property type="component" value="Unassembled WGS sequence"/>
</dbReference>
<keyword evidence="3" id="KW-1185">Reference proteome</keyword>
<dbReference type="RefSeq" id="XP_046069312.1">
    <property type="nucleotide sequence ID" value="XM_046216660.1"/>
</dbReference>
<reference evidence="2" key="1">
    <citation type="submission" date="2021-12" db="EMBL/GenBank/DDBJ databases">
        <title>Convergent genome expansion in fungi linked to evolution of root-endophyte symbiosis.</title>
        <authorList>
            <consortium name="DOE Joint Genome Institute"/>
            <person name="Ke Y.-H."/>
            <person name="Bonito G."/>
            <person name="Liao H.-L."/>
            <person name="Looney B."/>
            <person name="Rojas-Flechas A."/>
            <person name="Nash J."/>
            <person name="Hameed K."/>
            <person name="Schadt C."/>
            <person name="Martin F."/>
            <person name="Crous P.W."/>
            <person name="Miettinen O."/>
            <person name="Magnuson J.K."/>
            <person name="Labbe J."/>
            <person name="Jacobson D."/>
            <person name="Doktycz M.J."/>
            <person name="Veneault-Fourrey C."/>
            <person name="Kuo A."/>
            <person name="Mondo S."/>
            <person name="Calhoun S."/>
            <person name="Riley R."/>
            <person name="Ohm R."/>
            <person name="LaButti K."/>
            <person name="Andreopoulos B."/>
            <person name="Pangilinan J."/>
            <person name="Nolan M."/>
            <person name="Tritt A."/>
            <person name="Clum A."/>
            <person name="Lipzen A."/>
            <person name="Daum C."/>
            <person name="Barry K."/>
            <person name="Grigoriev I.V."/>
            <person name="Vilgalys R."/>
        </authorList>
    </citation>
    <scope>NUCLEOTIDE SEQUENCE</scope>
    <source>
        <strain evidence="2">PMI_201</strain>
    </source>
</reference>
<accession>A0AAD4KK78</accession>
<proteinExistence type="predicted"/>
<feature type="non-terminal residue" evidence="2">
    <location>
        <position position="1"/>
    </location>
</feature>
<feature type="compositionally biased region" description="Basic residues" evidence="1">
    <location>
        <begin position="8"/>
        <end position="17"/>
    </location>
</feature>
<evidence type="ECO:0000313" key="2">
    <source>
        <dbReference type="EMBL" id="KAH8693642.1"/>
    </source>
</evidence>
<name>A0AAD4KK78_9EURO</name>
<dbReference type="EMBL" id="JAJTJA010000009">
    <property type="protein sequence ID" value="KAH8693642.1"/>
    <property type="molecule type" value="Genomic_DNA"/>
</dbReference>
<dbReference type="AlphaFoldDB" id="A0AAD4KK78"/>
<protein>
    <submittedName>
        <fullName evidence="2">Uncharacterized protein</fullName>
    </submittedName>
</protein>
<sequence>MSTEPHHNRTFGKLFHHEHRDEQGGKPGVAEGASDTKAPKKESEIHKLEGDLKKEEAKFKNYMQKDEQLEEEGKTYGGL</sequence>
<dbReference type="GeneID" id="70246947"/>
<evidence type="ECO:0000256" key="1">
    <source>
        <dbReference type="SAM" id="MobiDB-lite"/>
    </source>
</evidence>